<organism evidence="2 3">
    <name type="scientific">Oerskovia jenensis</name>
    <dbReference type="NCBI Taxonomy" id="162169"/>
    <lineage>
        <taxon>Bacteria</taxon>
        <taxon>Bacillati</taxon>
        <taxon>Actinomycetota</taxon>
        <taxon>Actinomycetes</taxon>
        <taxon>Micrococcales</taxon>
        <taxon>Cellulomonadaceae</taxon>
        <taxon>Oerskovia</taxon>
    </lineage>
</organism>
<evidence type="ECO:0000313" key="2">
    <source>
        <dbReference type="EMBL" id="MBM7479459.1"/>
    </source>
</evidence>
<feature type="region of interest" description="Disordered" evidence="1">
    <location>
        <begin position="42"/>
        <end position="76"/>
    </location>
</feature>
<gene>
    <name evidence="2" type="ORF">JOD49_002379</name>
</gene>
<dbReference type="EMBL" id="JAFBBO010000001">
    <property type="protein sequence ID" value="MBM7479459.1"/>
    <property type="molecule type" value="Genomic_DNA"/>
</dbReference>
<evidence type="ECO:0000256" key="1">
    <source>
        <dbReference type="SAM" id="MobiDB-lite"/>
    </source>
</evidence>
<reference evidence="2 3" key="1">
    <citation type="submission" date="2021-01" db="EMBL/GenBank/DDBJ databases">
        <title>Sequencing the genomes of 1000 actinobacteria strains.</title>
        <authorList>
            <person name="Klenk H.-P."/>
        </authorList>
    </citation>
    <scope>NUCLEOTIDE SEQUENCE [LARGE SCALE GENOMIC DNA]</scope>
    <source>
        <strain evidence="2 3">DSM 46000</strain>
    </source>
</reference>
<dbReference type="RefSeq" id="WP_205307394.1">
    <property type="nucleotide sequence ID" value="NZ_JAFBBO010000001.1"/>
</dbReference>
<keyword evidence="3" id="KW-1185">Reference proteome</keyword>
<dbReference type="Proteomes" id="UP000698059">
    <property type="component" value="Unassembled WGS sequence"/>
</dbReference>
<protein>
    <submittedName>
        <fullName evidence="2">Uncharacterized protein</fullName>
    </submittedName>
</protein>
<evidence type="ECO:0000313" key="3">
    <source>
        <dbReference type="Proteomes" id="UP000698059"/>
    </source>
</evidence>
<accession>A0ABS2LHW0</accession>
<comment type="caution">
    <text evidence="2">The sequence shown here is derived from an EMBL/GenBank/DDBJ whole genome shotgun (WGS) entry which is preliminary data.</text>
</comment>
<sequence length="76" mass="7438">MSLGGTFVLVVAAPALALAMSPMLLLTAFVLGGISSSQQVRSSGCTAAAAERRSARPDGGADPTGSGPGHAGRARQ</sequence>
<proteinExistence type="predicted"/>
<name>A0ABS2LHW0_9CELL</name>